<dbReference type="Proteomes" id="UP000032487">
    <property type="component" value="Unassembled WGS sequence"/>
</dbReference>
<dbReference type="InterPro" id="IPR058548">
    <property type="entry name" value="MlaB-like_STAS"/>
</dbReference>
<dbReference type="RefSeq" id="WP_045163501.1">
    <property type="nucleotide sequence ID" value="NZ_JYHV01000034.1"/>
</dbReference>
<dbReference type="InterPro" id="IPR002645">
    <property type="entry name" value="STAS_dom"/>
</dbReference>
<proteinExistence type="predicted"/>
<accession>A0A0D9AG78</accession>
<dbReference type="OrthoDB" id="7010146at2"/>
<dbReference type="SUPFAM" id="SSF52091">
    <property type="entry name" value="SpoIIaa-like"/>
    <property type="match status" value="1"/>
</dbReference>
<evidence type="ECO:0000259" key="1">
    <source>
        <dbReference type="PROSITE" id="PS50801"/>
    </source>
</evidence>
<feature type="domain" description="STAS" evidence="1">
    <location>
        <begin position="14"/>
        <end position="108"/>
    </location>
</feature>
<comment type="caution">
    <text evidence="2">The sequence shown here is derived from an EMBL/GenBank/DDBJ whole genome shotgun (WGS) entry which is preliminary data.</text>
</comment>
<evidence type="ECO:0000313" key="3">
    <source>
        <dbReference type="Proteomes" id="UP000032487"/>
    </source>
</evidence>
<name>A0A0D9AG78_STUST</name>
<dbReference type="Gene3D" id="3.30.750.24">
    <property type="entry name" value="STAS domain"/>
    <property type="match status" value="1"/>
</dbReference>
<dbReference type="Pfam" id="PF13466">
    <property type="entry name" value="STAS_2"/>
    <property type="match status" value="1"/>
</dbReference>
<protein>
    <submittedName>
        <fullName evidence="2">Anti-sigma factor antagonist</fullName>
    </submittedName>
</protein>
<organism evidence="2 3">
    <name type="scientific">Stutzerimonas stutzeri</name>
    <name type="common">Pseudomonas stutzeri</name>
    <dbReference type="NCBI Taxonomy" id="316"/>
    <lineage>
        <taxon>Bacteria</taxon>
        <taxon>Pseudomonadati</taxon>
        <taxon>Pseudomonadota</taxon>
        <taxon>Gammaproteobacteria</taxon>
        <taxon>Pseudomonadales</taxon>
        <taxon>Pseudomonadaceae</taxon>
        <taxon>Stutzerimonas</taxon>
    </lineage>
</organism>
<dbReference type="InterPro" id="IPR036513">
    <property type="entry name" value="STAS_dom_sf"/>
</dbReference>
<reference evidence="2 3" key="1">
    <citation type="submission" date="2015-02" db="EMBL/GenBank/DDBJ databases">
        <title>Draft genome sequence of Pseudomonas stutzeri NT0128 isolated from wheat (Triticum turgidum) rhizosphere.</title>
        <authorList>
            <person name="Tovi N."/>
            <person name="Frenk S."/>
            <person name="Hadar Y."/>
            <person name="Minz D."/>
        </authorList>
    </citation>
    <scope>NUCLEOTIDE SEQUENCE [LARGE SCALE GENOMIC DNA]</scope>
    <source>
        <strain evidence="2 3">NT0128</strain>
    </source>
</reference>
<dbReference type="EMBL" id="JYHV01000034">
    <property type="protein sequence ID" value="KJH80055.1"/>
    <property type="molecule type" value="Genomic_DNA"/>
</dbReference>
<dbReference type="PROSITE" id="PS50801">
    <property type="entry name" value="STAS"/>
    <property type="match status" value="1"/>
</dbReference>
<dbReference type="PATRIC" id="fig|316.101.peg.2385"/>
<dbReference type="AlphaFoldDB" id="A0A0D9AG78"/>
<evidence type="ECO:0000313" key="2">
    <source>
        <dbReference type="EMBL" id="KJH80055.1"/>
    </source>
</evidence>
<gene>
    <name evidence="2" type="ORF">UF78_17540</name>
</gene>
<sequence length="108" mass="11471">MSEALVEGGADGELRLSGVLDYQTGPTLRRAGQDLIRKGKTRRVLIDCTAVEKSSSVGLSLLLAFTRDAMATGREVLIVGMPEDMREIARVSGLLDVLALADEARGAV</sequence>